<reference evidence="1" key="1">
    <citation type="submission" date="2014-09" db="EMBL/GenBank/DDBJ databases">
        <authorList>
            <person name="Magalhaes I.L.F."/>
            <person name="Oliveira U."/>
            <person name="Santos F.R."/>
            <person name="Vidigal T.H.D.A."/>
            <person name="Brescovit A.D."/>
            <person name="Santos A.J."/>
        </authorList>
    </citation>
    <scope>NUCLEOTIDE SEQUENCE</scope>
    <source>
        <tissue evidence="1">Shoot tissue taken approximately 20 cm above the soil surface</tissue>
    </source>
</reference>
<protein>
    <submittedName>
        <fullName evidence="1">Uncharacterized protein</fullName>
    </submittedName>
</protein>
<accession>A0A0A9ENJ8</accession>
<proteinExistence type="predicted"/>
<sequence length="59" mass="6877">MMRLPLDCTLAVRFTAAELVKVLFSLLNRSPSYNHLRRGNFLWQRPVGVFWGWPGVCKK</sequence>
<evidence type="ECO:0000313" key="1">
    <source>
        <dbReference type="EMBL" id="JAE00569.1"/>
    </source>
</evidence>
<name>A0A0A9ENJ8_ARUDO</name>
<dbReference type="EMBL" id="GBRH01197327">
    <property type="protein sequence ID" value="JAE00569.1"/>
    <property type="molecule type" value="Transcribed_RNA"/>
</dbReference>
<reference evidence="1" key="2">
    <citation type="journal article" date="2015" name="Data Brief">
        <title>Shoot transcriptome of the giant reed, Arundo donax.</title>
        <authorList>
            <person name="Barrero R.A."/>
            <person name="Guerrero F.D."/>
            <person name="Moolhuijzen P."/>
            <person name="Goolsby J.A."/>
            <person name="Tidwell J."/>
            <person name="Bellgard S.E."/>
            <person name="Bellgard M.I."/>
        </authorList>
    </citation>
    <scope>NUCLEOTIDE SEQUENCE</scope>
    <source>
        <tissue evidence="1">Shoot tissue taken approximately 20 cm above the soil surface</tissue>
    </source>
</reference>
<dbReference type="AlphaFoldDB" id="A0A0A9ENJ8"/>
<organism evidence="1">
    <name type="scientific">Arundo donax</name>
    <name type="common">Giant reed</name>
    <name type="synonym">Donax arundinaceus</name>
    <dbReference type="NCBI Taxonomy" id="35708"/>
    <lineage>
        <taxon>Eukaryota</taxon>
        <taxon>Viridiplantae</taxon>
        <taxon>Streptophyta</taxon>
        <taxon>Embryophyta</taxon>
        <taxon>Tracheophyta</taxon>
        <taxon>Spermatophyta</taxon>
        <taxon>Magnoliopsida</taxon>
        <taxon>Liliopsida</taxon>
        <taxon>Poales</taxon>
        <taxon>Poaceae</taxon>
        <taxon>PACMAD clade</taxon>
        <taxon>Arundinoideae</taxon>
        <taxon>Arundineae</taxon>
        <taxon>Arundo</taxon>
    </lineage>
</organism>